<dbReference type="HOGENOM" id="CLU_035304_1_0_5"/>
<evidence type="ECO:0000313" key="22">
    <source>
        <dbReference type="Proteomes" id="UP000023755"/>
    </source>
</evidence>
<dbReference type="AlphaFoldDB" id="X5HKF1"/>
<dbReference type="GO" id="GO:0008762">
    <property type="term" value="F:UDP-N-acetylmuramate dehydrogenase activity"/>
    <property type="evidence" value="ECO:0007669"/>
    <property type="project" value="UniProtKB-UniRule"/>
</dbReference>
<dbReference type="SUPFAM" id="SSF56194">
    <property type="entry name" value="Uridine diphospho-N-Acetylenolpyruvylglucosamine reductase, MurB, C-terminal domain"/>
    <property type="match status" value="1"/>
</dbReference>
<dbReference type="NCBIfam" id="TIGR00179">
    <property type="entry name" value="murB"/>
    <property type="match status" value="1"/>
</dbReference>
<evidence type="ECO:0000256" key="17">
    <source>
        <dbReference type="ARBA" id="ARBA00031026"/>
    </source>
</evidence>
<evidence type="ECO:0000256" key="4">
    <source>
        <dbReference type="ARBA" id="ARBA00004752"/>
    </source>
</evidence>
<feature type="active site" evidence="19">
    <location>
        <position position="275"/>
    </location>
</feature>
<comment type="pathway">
    <text evidence="4 19">Cell wall biogenesis; peptidoglycan biosynthesis.</text>
</comment>
<dbReference type="GO" id="GO:0005829">
    <property type="term" value="C:cytosol"/>
    <property type="evidence" value="ECO:0007669"/>
    <property type="project" value="TreeGrafter"/>
</dbReference>
<keyword evidence="15 19" id="KW-0131">Cell cycle</keyword>
<dbReference type="NCBIfam" id="NF010480">
    <property type="entry name" value="PRK13905.1"/>
    <property type="match status" value="1"/>
</dbReference>
<evidence type="ECO:0000256" key="1">
    <source>
        <dbReference type="ARBA" id="ARBA00001974"/>
    </source>
</evidence>
<evidence type="ECO:0000256" key="5">
    <source>
        <dbReference type="ARBA" id="ARBA00012518"/>
    </source>
</evidence>
<dbReference type="Gene3D" id="3.90.78.10">
    <property type="entry name" value="UDP-N-acetylenolpyruvoylglucosamine reductase, C-terminal domain"/>
    <property type="match status" value="1"/>
</dbReference>
<dbReference type="SUPFAM" id="SSF56176">
    <property type="entry name" value="FAD-binding/transporter-associated domain-like"/>
    <property type="match status" value="1"/>
</dbReference>
<comment type="subcellular location">
    <subcellularLocation>
        <location evidence="3 19">Cytoplasm</location>
    </subcellularLocation>
</comment>
<evidence type="ECO:0000256" key="2">
    <source>
        <dbReference type="ARBA" id="ARBA00003921"/>
    </source>
</evidence>
<evidence type="ECO:0000256" key="16">
    <source>
        <dbReference type="ARBA" id="ARBA00023316"/>
    </source>
</evidence>
<dbReference type="KEGG" id="nhm:NHE_0571"/>
<evidence type="ECO:0000256" key="3">
    <source>
        <dbReference type="ARBA" id="ARBA00004496"/>
    </source>
</evidence>
<evidence type="ECO:0000256" key="7">
    <source>
        <dbReference type="ARBA" id="ARBA00022490"/>
    </source>
</evidence>
<name>X5HKF1_9RICK</name>
<dbReference type="Proteomes" id="UP000023755">
    <property type="component" value="Chromosome"/>
</dbReference>
<evidence type="ECO:0000256" key="12">
    <source>
        <dbReference type="ARBA" id="ARBA00022960"/>
    </source>
</evidence>
<dbReference type="Pfam" id="PF01565">
    <property type="entry name" value="FAD_binding_4"/>
    <property type="match status" value="1"/>
</dbReference>
<evidence type="ECO:0000256" key="9">
    <source>
        <dbReference type="ARBA" id="ARBA00022630"/>
    </source>
</evidence>
<dbReference type="EMBL" id="CP007481">
    <property type="protein sequence ID" value="AHX11509.1"/>
    <property type="molecule type" value="Genomic_DNA"/>
</dbReference>
<comment type="cofactor">
    <cofactor evidence="1 19">
        <name>FAD</name>
        <dbReference type="ChEBI" id="CHEBI:57692"/>
    </cofactor>
</comment>
<keyword evidence="7 19" id="KW-0963">Cytoplasm</keyword>
<dbReference type="STRING" id="1286528.NHE_0571"/>
<dbReference type="GO" id="GO:0071555">
    <property type="term" value="P:cell wall organization"/>
    <property type="evidence" value="ECO:0007669"/>
    <property type="project" value="UniProtKB-KW"/>
</dbReference>
<dbReference type="InterPro" id="IPR016169">
    <property type="entry name" value="FAD-bd_PCMH_sub2"/>
</dbReference>
<dbReference type="InterPro" id="IPR003170">
    <property type="entry name" value="MurB"/>
</dbReference>
<dbReference type="Gene3D" id="3.30.43.10">
    <property type="entry name" value="Uridine Diphospho-n-acetylenolpyruvylglucosamine Reductase, domain 2"/>
    <property type="match status" value="1"/>
</dbReference>
<dbReference type="PANTHER" id="PTHR21071:SF4">
    <property type="entry name" value="UDP-N-ACETYLENOLPYRUVOYLGLUCOSAMINE REDUCTASE"/>
    <property type="match status" value="1"/>
</dbReference>
<dbReference type="PANTHER" id="PTHR21071">
    <property type="entry name" value="UDP-N-ACETYLENOLPYRUVOYLGLUCOSAMINE REDUCTASE"/>
    <property type="match status" value="1"/>
</dbReference>
<dbReference type="GO" id="GO:0051301">
    <property type="term" value="P:cell division"/>
    <property type="evidence" value="ECO:0007669"/>
    <property type="project" value="UniProtKB-KW"/>
</dbReference>
<dbReference type="InterPro" id="IPR011601">
    <property type="entry name" value="MurB_C"/>
</dbReference>
<evidence type="ECO:0000313" key="21">
    <source>
        <dbReference type="EMBL" id="AHX11509.1"/>
    </source>
</evidence>
<dbReference type="GO" id="GO:0008360">
    <property type="term" value="P:regulation of cell shape"/>
    <property type="evidence" value="ECO:0007669"/>
    <property type="project" value="UniProtKB-KW"/>
</dbReference>
<dbReference type="GO" id="GO:0071949">
    <property type="term" value="F:FAD binding"/>
    <property type="evidence" value="ECO:0007669"/>
    <property type="project" value="InterPro"/>
</dbReference>
<dbReference type="InterPro" id="IPR006094">
    <property type="entry name" value="Oxid_FAD_bind_N"/>
</dbReference>
<evidence type="ECO:0000256" key="13">
    <source>
        <dbReference type="ARBA" id="ARBA00022984"/>
    </source>
</evidence>
<gene>
    <name evidence="19 21" type="primary">murB</name>
    <name evidence="21" type="ORF">NHE_0571</name>
</gene>
<dbReference type="GO" id="GO:0009252">
    <property type="term" value="P:peptidoglycan biosynthetic process"/>
    <property type="evidence" value="ECO:0007669"/>
    <property type="project" value="UniProtKB-UniRule"/>
</dbReference>
<keyword evidence="8 19" id="KW-0132">Cell division</keyword>
<comment type="function">
    <text evidence="2 19">Cell wall formation.</text>
</comment>
<evidence type="ECO:0000256" key="10">
    <source>
        <dbReference type="ARBA" id="ARBA00022827"/>
    </source>
</evidence>
<evidence type="ECO:0000256" key="6">
    <source>
        <dbReference type="ARBA" id="ARBA00015188"/>
    </source>
</evidence>
<protein>
    <recommendedName>
        <fullName evidence="6 19">UDP-N-acetylenolpyruvoylglucosamine reductase</fullName>
        <ecNumber evidence="5 19">1.3.1.98</ecNumber>
    </recommendedName>
    <alternativeName>
        <fullName evidence="17 19">UDP-N-acetylmuramate dehydrogenase</fullName>
    </alternativeName>
</protein>
<keyword evidence="13 19" id="KW-0573">Peptidoglycan synthesis</keyword>
<keyword evidence="9 19" id="KW-0285">Flavoprotein</keyword>
<comment type="similarity">
    <text evidence="19">Belongs to the MurB family.</text>
</comment>
<accession>X5HKF1</accession>
<keyword evidence="14 19" id="KW-0560">Oxidoreductase</keyword>
<evidence type="ECO:0000256" key="8">
    <source>
        <dbReference type="ARBA" id="ARBA00022618"/>
    </source>
</evidence>
<keyword evidence="12 19" id="KW-0133">Cell shape</keyword>
<evidence type="ECO:0000256" key="11">
    <source>
        <dbReference type="ARBA" id="ARBA00022857"/>
    </source>
</evidence>
<dbReference type="InterPro" id="IPR016167">
    <property type="entry name" value="FAD-bd_PCMH_sub1"/>
</dbReference>
<dbReference type="HAMAP" id="MF_00037">
    <property type="entry name" value="MurB"/>
    <property type="match status" value="1"/>
</dbReference>
<proteinExistence type="inferred from homology"/>
<evidence type="ECO:0000256" key="15">
    <source>
        <dbReference type="ARBA" id="ARBA00023306"/>
    </source>
</evidence>
<evidence type="ECO:0000259" key="20">
    <source>
        <dbReference type="PROSITE" id="PS51387"/>
    </source>
</evidence>
<evidence type="ECO:0000256" key="19">
    <source>
        <dbReference type="HAMAP-Rule" id="MF_00037"/>
    </source>
</evidence>
<sequence>MKYRFKEINLMNYTWLKVGGKAKLFKAENLDELIHFSRYNAFFILGAGSNILAGDRIESIILKLGRNFNYLSYEDGKIIAGAAALQSNLAKLALENSIGGFEFFSTIPGTIGGAVAMNAGSYNCETKDLVTSATFIADNGEIITLSKEEIGFQYRSNSLPSHYICIEVIFDATNVVPRDSIKSIMLEMIRKKQESQPIFSKTAGSIFKNPVGYKAWELIEKAGFRGFSIGKAQISEQHCNFVINHGCESSENLIDLCRTVKDGVREKLGITLDFEMRFL</sequence>
<keyword evidence="11 19" id="KW-0521">NADP</keyword>
<dbReference type="Pfam" id="PF02873">
    <property type="entry name" value="MurB_C"/>
    <property type="match status" value="1"/>
</dbReference>
<keyword evidence="16 19" id="KW-0961">Cell wall biogenesis/degradation</keyword>
<dbReference type="EC" id="1.3.1.98" evidence="5 19"/>
<dbReference type="InterPro" id="IPR036318">
    <property type="entry name" value="FAD-bd_PCMH-like_sf"/>
</dbReference>
<keyword evidence="10 19" id="KW-0274">FAD</keyword>
<dbReference type="Gene3D" id="3.30.465.10">
    <property type="match status" value="1"/>
</dbReference>
<feature type="active site" evidence="19">
    <location>
        <position position="155"/>
    </location>
</feature>
<dbReference type="RefSeq" id="WP_038559659.1">
    <property type="nucleotide sequence ID" value="NZ_CP007481.1"/>
</dbReference>
<dbReference type="UniPathway" id="UPA00219"/>
<dbReference type="InterPro" id="IPR036635">
    <property type="entry name" value="MurB_C_sf"/>
</dbReference>
<feature type="domain" description="FAD-binding PCMH-type" evidence="20">
    <location>
        <begin position="17"/>
        <end position="175"/>
    </location>
</feature>
<comment type="catalytic activity">
    <reaction evidence="18 19">
        <text>UDP-N-acetyl-alpha-D-muramate + NADP(+) = UDP-N-acetyl-3-O-(1-carboxyvinyl)-alpha-D-glucosamine + NADPH + H(+)</text>
        <dbReference type="Rhea" id="RHEA:12248"/>
        <dbReference type="ChEBI" id="CHEBI:15378"/>
        <dbReference type="ChEBI" id="CHEBI:57783"/>
        <dbReference type="ChEBI" id="CHEBI:58349"/>
        <dbReference type="ChEBI" id="CHEBI:68483"/>
        <dbReference type="ChEBI" id="CHEBI:70757"/>
        <dbReference type="EC" id="1.3.1.98"/>
    </reaction>
</comment>
<feature type="active site" description="Proton donor" evidence="19">
    <location>
        <position position="205"/>
    </location>
</feature>
<evidence type="ECO:0000256" key="14">
    <source>
        <dbReference type="ARBA" id="ARBA00023002"/>
    </source>
</evidence>
<keyword evidence="22" id="KW-1185">Reference proteome</keyword>
<dbReference type="InterPro" id="IPR016166">
    <property type="entry name" value="FAD-bd_PCMH"/>
</dbReference>
<dbReference type="OrthoDB" id="9804753at2"/>
<reference evidence="21 22" key="1">
    <citation type="submission" date="2014-03" db="EMBL/GenBank/DDBJ databases">
        <title>Sequencing and Comparison of Genomes and Transcriptome Profiles of Human Ehrlichiosis Agents.</title>
        <authorList>
            <person name="Lin M."/>
            <person name="Daugherty S.C."/>
            <person name="Nagaraj S."/>
            <person name="Cheng Z."/>
            <person name="Xiong Q."/>
            <person name="Lin F.-Y."/>
            <person name="Sengamalay N."/>
            <person name="Ott S."/>
            <person name="Godinez A."/>
            <person name="Tallon L.J."/>
            <person name="Sadzewicz L."/>
            <person name="Fraser C.M."/>
            <person name="Dunning Hotopp J.C."/>
            <person name="Rikihisa Y."/>
        </authorList>
    </citation>
    <scope>NUCLEOTIDE SEQUENCE [LARGE SCALE GENOMIC DNA]</scope>
    <source>
        <strain evidence="21 22">Oregon</strain>
    </source>
</reference>
<evidence type="ECO:0000256" key="18">
    <source>
        <dbReference type="ARBA" id="ARBA00048914"/>
    </source>
</evidence>
<organism evidence="21 22">
    <name type="scientific">Neorickettsia helminthoeca str. Oregon</name>
    <dbReference type="NCBI Taxonomy" id="1286528"/>
    <lineage>
        <taxon>Bacteria</taxon>
        <taxon>Pseudomonadati</taxon>
        <taxon>Pseudomonadota</taxon>
        <taxon>Alphaproteobacteria</taxon>
        <taxon>Rickettsiales</taxon>
        <taxon>Anaplasmataceae</taxon>
        <taxon>Neorickettsia</taxon>
    </lineage>
</organism>
<dbReference type="PROSITE" id="PS51387">
    <property type="entry name" value="FAD_PCMH"/>
    <property type="match status" value="1"/>
</dbReference>